<accession>A0ABV5GRT0</accession>
<dbReference type="Gene3D" id="1.10.3210.10">
    <property type="entry name" value="Hypothetical protein af1432"/>
    <property type="match status" value="1"/>
</dbReference>
<evidence type="ECO:0000313" key="3">
    <source>
        <dbReference type="Proteomes" id="UP001589607"/>
    </source>
</evidence>
<dbReference type="PANTHER" id="PTHR47545:SF1">
    <property type="entry name" value="MULTIFUNCTIONAL CCA PROTEIN"/>
    <property type="match status" value="1"/>
</dbReference>
<keyword evidence="1" id="KW-0547">Nucleotide-binding</keyword>
<dbReference type="EMBL" id="JBHMEY010000067">
    <property type="protein sequence ID" value="MFB9098077.1"/>
    <property type="molecule type" value="Genomic_DNA"/>
</dbReference>
<dbReference type="InterPro" id="IPR003607">
    <property type="entry name" value="HD/PDEase_dom"/>
</dbReference>
<organism evidence="2 3">
    <name type="scientific">Flavobacterium jumunjinense</name>
    <dbReference type="NCBI Taxonomy" id="998845"/>
    <lineage>
        <taxon>Bacteria</taxon>
        <taxon>Pseudomonadati</taxon>
        <taxon>Bacteroidota</taxon>
        <taxon>Flavobacteriia</taxon>
        <taxon>Flavobacteriales</taxon>
        <taxon>Flavobacteriaceae</taxon>
        <taxon>Flavobacterium</taxon>
    </lineage>
</organism>
<dbReference type="Proteomes" id="UP001589607">
    <property type="component" value="Unassembled WGS sequence"/>
</dbReference>
<dbReference type="InterPro" id="IPR050124">
    <property type="entry name" value="tRNA_CCA-adding_enzyme"/>
</dbReference>
<dbReference type="Pfam" id="PF13671">
    <property type="entry name" value="AAA_33"/>
    <property type="match status" value="1"/>
</dbReference>
<dbReference type="PANTHER" id="PTHR47545">
    <property type="entry name" value="MULTIFUNCTIONAL CCA PROTEIN"/>
    <property type="match status" value="1"/>
</dbReference>
<evidence type="ECO:0000256" key="1">
    <source>
        <dbReference type="ARBA" id="ARBA00022741"/>
    </source>
</evidence>
<dbReference type="SUPFAM" id="SSF109604">
    <property type="entry name" value="HD-domain/PDEase-like"/>
    <property type="match status" value="1"/>
</dbReference>
<evidence type="ECO:0000313" key="2">
    <source>
        <dbReference type="EMBL" id="MFB9098077.1"/>
    </source>
</evidence>
<dbReference type="SUPFAM" id="SSF52540">
    <property type="entry name" value="P-loop containing nucleoside triphosphate hydrolases"/>
    <property type="match status" value="1"/>
</dbReference>
<reference evidence="2 3" key="1">
    <citation type="submission" date="2024-09" db="EMBL/GenBank/DDBJ databases">
        <authorList>
            <person name="Sun Q."/>
            <person name="Mori K."/>
        </authorList>
    </citation>
    <scope>NUCLEOTIDE SEQUENCE [LARGE SCALE GENOMIC DNA]</scope>
    <source>
        <strain evidence="2 3">CECT 7955</strain>
    </source>
</reference>
<gene>
    <name evidence="2" type="ORF">ACFFVF_16285</name>
</gene>
<dbReference type="RefSeq" id="WP_236456141.1">
    <property type="nucleotide sequence ID" value="NZ_CBCSGE010000003.1"/>
</dbReference>
<protein>
    <submittedName>
        <fullName evidence="2">AAA family ATPase</fullName>
    </submittedName>
</protein>
<dbReference type="Gene3D" id="3.40.50.300">
    <property type="entry name" value="P-loop containing nucleotide triphosphate hydrolases"/>
    <property type="match status" value="1"/>
</dbReference>
<dbReference type="InterPro" id="IPR027417">
    <property type="entry name" value="P-loop_NTPase"/>
</dbReference>
<keyword evidence="3" id="KW-1185">Reference proteome</keyword>
<sequence length="368" mass="42804">MWTLTNNYSNWEALEKEFPWVADMQSVPQDSIHHAEGNVAIHTQMVLQAMQDLEEFQALASWEQEMLLAAALAHDIEKRSTTVEEKGRILSPGHAKKGAFTFRNILFEKGGLTVKEREQLVGLVRYHGFPIWLMEKKNPEKELLKVALETNTLWLYILAKADVLGRICADQKEMLDRVTLFKMMCEEHNCFGKPRAFTTSEGRFHYFNTDEMYPDYEPFDSYKATVHVLSALPGMGKDYFIKQNLDLPIVSLDALRIELKVAPTDIAGNGRVVQEAKKRAKQYLASGQDFVWNATNTSQLMRTQLIELFTDYKAKVVIHYIEKPHKKWLQQNHNRERKVPETVLFKMLLKWQPPSLFEAHEVFYYEEE</sequence>
<dbReference type="CDD" id="cd00077">
    <property type="entry name" value="HDc"/>
    <property type="match status" value="1"/>
</dbReference>
<proteinExistence type="predicted"/>
<name>A0ABV5GRT0_9FLAO</name>
<comment type="caution">
    <text evidence="2">The sequence shown here is derived from an EMBL/GenBank/DDBJ whole genome shotgun (WGS) entry which is preliminary data.</text>
</comment>